<evidence type="ECO:0000313" key="1">
    <source>
        <dbReference type="EMBL" id="PYH82429.1"/>
    </source>
</evidence>
<dbReference type="STRING" id="1448315.A0A319CDX4"/>
<dbReference type="RefSeq" id="XP_025492629.1">
    <property type="nucleotide sequence ID" value="XM_025640722.1"/>
</dbReference>
<dbReference type="GeneID" id="37143464"/>
<gene>
    <name evidence="1" type="ORF">BO82DRAFT_431669</name>
</gene>
<reference evidence="1 2" key="1">
    <citation type="submission" date="2016-12" db="EMBL/GenBank/DDBJ databases">
        <title>The genomes of Aspergillus section Nigri reveals drivers in fungal speciation.</title>
        <authorList>
            <consortium name="DOE Joint Genome Institute"/>
            <person name="Vesth T.C."/>
            <person name="Nybo J."/>
            <person name="Theobald S."/>
            <person name="Brandl J."/>
            <person name="Frisvad J.C."/>
            <person name="Nielsen K.F."/>
            <person name="Lyhne E.K."/>
            <person name="Kogle M.E."/>
            <person name="Kuo A."/>
            <person name="Riley R."/>
            <person name="Clum A."/>
            <person name="Nolan M."/>
            <person name="Lipzen A."/>
            <person name="Salamov A."/>
            <person name="Henrissat B."/>
            <person name="Wiebenga A."/>
            <person name="De Vries R.P."/>
            <person name="Grigoriev I.V."/>
            <person name="Mortensen U.H."/>
            <person name="Andersen M.R."/>
            <person name="Baker S.E."/>
        </authorList>
    </citation>
    <scope>NUCLEOTIDE SEQUENCE [LARGE SCALE GENOMIC DNA]</scope>
    <source>
        <strain evidence="1 2">CBS 121591</strain>
    </source>
</reference>
<evidence type="ECO:0000313" key="2">
    <source>
        <dbReference type="Proteomes" id="UP000248340"/>
    </source>
</evidence>
<name>A0A319CDX4_9EURO</name>
<keyword evidence="2" id="KW-1185">Reference proteome</keyword>
<dbReference type="VEuPathDB" id="FungiDB:BO82DRAFT_431669"/>
<organism evidence="1 2">
    <name type="scientific">Aspergillus uvarum CBS 121591</name>
    <dbReference type="NCBI Taxonomy" id="1448315"/>
    <lineage>
        <taxon>Eukaryota</taxon>
        <taxon>Fungi</taxon>
        <taxon>Dikarya</taxon>
        <taxon>Ascomycota</taxon>
        <taxon>Pezizomycotina</taxon>
        <taxon>Eurotiomycetes</taxon>
        <taxon>Eurotiomycetidae</taxon>
        <taxon>Eurotiales</taxon>
        <taxon>Aspergillaceae</taxon>
        <taxon>Aspergillus</taxon>
        <taxon>Aspergillus subgen. Circumdati</taxon>
    </lineage>
</organism>
<dbReference type="Proteomes" id="UP000248340">
    <property type="component" value="Unassembled WGS sequence"/>
</dbReference>
<dbReference type="EMBL" id="KZ821695">
    <property type="protein sequence ID" value="PYH82429.1"/>
    <property type="molecule type" value="Genomic_DNA"/>
</dbReference>
<proteinExistence type="predicted"/>
<accession>A0A319CDX4</accession>
<dbReference type="AlphaFoldDB" id="A0A319CDX4"/>
<protein>
    <submittedName>
        <fullName evidence="1">Uncharacterized protein</fullName>
    </submittedName>
</protein>
<dbReference type="OrthoDB" id="4499616at2759"/>
<sequence length="151" mass="15964">MADILPAGAPFSGNLGIYSTLTATKPNFGNVPVFLLWNTLCATYFPPGEGFKTAVSRPALRDNTEPALAVVTGRQDAALTILAATAIGTKVKFWRYDAPSSHLESDVPTLSPNSGVLDLSEGHGQNGAVQMLAYVRNEGFNWTESGKGGIH</sequence>